<dbReference type="Proteomes" id="UP000034727">
    <property type="component" value="Unassembled WGS sequence"/>
</dbReference>
<evidence type="ECO:0000256" key="1">
    <source>
        <dbReference type="SAM" id="Phobius"/>
    </source>
</evidence>
<organism evidence="2 3">
    <name type="scientific">Candidatus Jorgensenbacteria bacterium GW2011_GWA2_45_9</name>
    <dbReference type="NCBI Taxonomy" id="1618663"/>
    <lineage>
        <taxon>Bacteria</taxon>
        <taxon>Candidatus Joergenseniibacteriota</taxon>
    </lineage>
</organism>
<keyword evidence="1" id="KW-1133">Transmembrane helix</keyword>
<protein>
    <submittedName>
        <fullName evidence="2">Uncharacterized protein</fullName>
    </submittedName>
</protein>
<proteinExistence type="predicted"/>
<dbReference type="EMBL" id="LCLJ01000016">
    <property type="protein sequence ID" value="KKU14785.1"/>
    <property type="molecule type" value="Genomic_DNA"/>
</dbReference>
<accession>A0A0G1R1L6</accession>
<feature type="transmembrane region" description="Helical" evidence="1">
    <location>
        <begin position="6"/>
        <end position="28"/>
    </location>
</feature>
<gene>
    <name evidence="2" type="ORF">UX22_C0016G0002</name>
</gene>
<evidence type="ECO:0000313" key="2">
    <source>
        <dbReference type="EMBL" id="KKU14785.1"/>
    </source>
</evidence>
<evidence type="ECO:0000313" key="3">
    <source>
        <dbReference type="Proteomes" id="UP000034727"/>
    </source>
</evidence>
<dbReference type="AlphaFoldDB" id="A0A0G1R1L6"/>
<comment type="caution">
    <text evidence="2">The sequence shown here is derived from an EMBL/GenBank/DDBJ whole genome shotgun (WGS) entry which is preliminary data.</text>
</comment>
<name>A0A0G1R1L6_9BACT</name>
<keyword evidence="1" id="KW-0472">Membrane</keyword>
<reference evidence="2 3" key="1">
    <citation type="journal article" date="2015" name="Nature">
        <title>rRNA introns, odd ribosomes, and small enigmatic genomes across a large radiation of phyla.</title>
        <authorList>
            <person name="Brown C.T."/>
            <person name="Hug L.A."/>
            <person name="Thomas B.C."/>
            <person name="Sharon I."/>
            <person name="Castelle C.J."/>
            <person name="Singh A."/>
            <person name="Wilkins M.J."/>
            <person name="Williams K.H."/>
            <person name="Banfield J.F."/>
        </authorList>
    </citation>
    <scope>NUCLEOTIDE SEQUENCE [LARGE SCALE GENOMIC DNA]</scope>
</reference>
<keyword evidence="1" id="KW-0812">Transmembrane</keyword>
<sequence length="157" mass="17307">MNKKTSTYIAIGILIFAAGAVIGFWVGLESGKKMTNTKLQKIVDMMIPKPDAVMFSLTGTLKEIHGATLVVEVQNPDDYLPHTDDTAPTMEMRYASLTDSTKIFITDAAKFDTSGRPEISEVKSSDLKIGSIVTVRSDKNIRNKKNFDATQVEAVRY</sequence>